<dbReference type="PRINTS" id="PR01652">
    <property type="entry name" value="SHAPEPROTEIN"/>
</dbReference>
<comment type="subcellular location">
    <subcellularLocation>
        <location evidence="1">Cytoplasm</location>
    </subcellularLocation>
</comment>
<accession>A0A6J7Q8H1</accession>
<dbReference type="EMBL" id="CAFBLT010000001">
    <property type="protein sequence ID" value="CAB4868898.1"/>
    <property type="molecule type" value="Genomic_DNA"/>
</dbReference>
<evidence type="ECO:0000256" key="4">
    <source>
        <dbReference type="ARBA" id="ARBA00022840"/>
    </source>
</evidence>
<dbReference type="Gene3D" id="3.30.420.40">
    <property type="match status" value="3"/>
</dbReference>
<evidence type="ECO:0000256" key="2">
    <source>
        <dbReference type="ARBA" id="ARBA00022490"/>
    </source>
</evidence>
<dbReference type="GO" id="GO:0005524">
    <property type="term" value="F:ATP binding"/>
    <property type="evidence" value="ECO:0007669"/>
    <property type="project" value="UniProtKB-KW"/>
</dbReference>
<dbReference type="HAMAP" id="MF_02207">
    <property type="entry name" value="MreB"/>
    <property type="match status" value="1"/>
</dbReference>
<evidence type="ECO:0000313" key="8">
    <source>
        <dbReference type="EMBL" id="CAB5012499.1"/>
    </source>
</evidence>
<dbReference type="AlphaFoldDB" id="A0A6J7Q8H1"/>
<dbReference type="SUPFAM" id="SSF53067">
    <property type="entry name" value="Actin-like ATPase domain"/>
    <property type="match status" value="2"/>
</dbReference>
<dbReference type="GO" id="GO:0008360">
    <property type="term" value="P:regulation of cell shape"/>
    <property type="evidence" value="ECO:0007669"/>
    <property type="project" value="UniProtKB-KW"/>
</dbReference>
<keyword evidence="4" id="KW-0067">ATP-binding</keyword>
<proteinExistence type="inferred from homology"/>
<evidence type="ECO:0000256" key="1">
    <source>
        <dbReference type="ARBA" id="ARBA00004496"/>
    </source>
</evidence>
<dbReference type="GO" id="GO:0005737">
    <property type="term" value="C:cytoplasm"/>
    <property type="evidence" value="ECO:0007669"/>
    <property type="project" value="UniProtKB-SubCell"/>
</dbReference>
<evidence type="ECO:0000256" key="3">
    <source>
        <dbReference type="ARBA" id="ARBA00022741"/>
    </source>
</evidence>
<dbReference type="InterPro" id="IPR043129">
    <property type="entry name" value="ATPase_NBD"/>
</dbReference>
<dbReference type="InterPro" id="IPR056546">
    <property type="entry name" value="MreB_MamK-like"/>
</dbReference>
<sequence>MSVGGFARALQSFRNGQKLRGMNPVPLRGWDEASFAVSRSSTPLRSRGFLWIFGIAWGLWILPDHSSSGYSGGGVVSGRARAVGLEAVSRDLAIDFGTANTRVMVKGRGLVLDEPSVIAVDTRTREVLALGHEASDLVGRTADHVVTVRPLHQGAITDFDMAERMLRAVLARCGLSRMSRPRVLLSVPAAATSIERRALKQAAERAGASSAILIEAPMAAAIGLDLPIYEAMGSVVLDIGAGTTETAVISLGGVVAMKALRIGGNDLDHAISEYVRQELDLVISDRVGEELKIRIGSANPATPLALAEVHGRRTSSGAPSTEQVSSEVVASAMHELVNAMVGGAAACLAEAPPELAQDAIFEGIHLVGGGAAIDGIVPLISQGTSVPVHVVSNSISVVAEGAARCLDEIGRLGALFEAANR</sequence>
<keyword evidence="5" id="KW-0133">Cell shape</keyword>
<keyword evidence="3" id="KW-0547">Nucleotide-binding</keyword>
<name>A0A6J7Q8H1_9ZZZZ</name>
<dbReference type="CDD" id="cd10225">
    <property type="entry name" value="ASKHA_NBD_MreB-like"/>
    <property type="match status" value="1"/>
</dbReference>
<dbReference type="GO" id="GO:0000902">
    <property type="term" value="P:cell morphogenesis"/>
    <property type="evidence" value="ECO:0007669"/>
    <property type="project" value="InterPro"/>
</dbReference>
<evidence type="ECO:0000256" key="5">
    <source>
        <dbReference type="ARBA" id="ARBA00022960"/>
    </source>
</evidence>
<gene>
    <name evidence="7" type="ORF">UFOPK3427_00665</name>
    <name evidence="8" type="ORF">UFOPK4112_00392</name>
</gene>
<protein>
    <submittedName>
        <fullName evidence="8">Unannotated protein</fullName>
    </submittedName>
</protein>
<dbReference type="PANTHER" id="PTHR42749">
    <property type="entry name" value="CELL SHAPE-DETERMINING PROTEIN MREB"/>
    <property type="match status" value="1"/>
</dbReference>
<evidence type="ECO:0000313" key="7">
    <source>
        <dbReference type="EMBL" id="CAB4868898.1"/>
    </source>
</evidence>
<dbReference type="EMBL" id="CAFBPM010000003">
    <property type="protein sequence ID" value="CAB5012499.1"/>
    <property type="molecule type" value="Genomic_DNA"/>
</dbReference>
<reference evidence="8" key="1">
    <citation type="submission" date="2020-05" db="EMBL/GenBank/DDBJ databases">
        <authorList>
            <person name="Chiriac C."/>
            <person name="Salcher M."/>
            <person name="Ghai R."/>
            <person name="Kavagutti S V."/>
        </authorList>
    </citation>
    <scope>NUCLEOTIDE SEQUENCE</scope>
</reference>
<dbReference type="PANTHER" id="PTHR42749:SF1">
    <property type="entry name" value="CELL SHAPE-DETERMINING PROTEIN MREB"/>
    <property type="match status" value="1"/>
</dbReference>
<organism evidence="8">
    <name type="scientific">freshwater metagenome</name>
    <dbReference type="NCBI Taxonomy" id="449393"/>
    <lineage>
        <taxon>unclassified sequences</taxon>
        <taxon>metagenomes</taxon>
        <taxon>ecological metagenomes</taxon>
    </lineage>
</organism>
<comment type="similarity">
    <text evidence="6">Belongs to the FtsA/MreB family.</text>
</comment>
<dbReference type="InterPro" id="IPR004753">
    <property type="entry name" value="MreB"/>
</dbReference>
<dbReference type="Pfam" id="PF06723">
    <property type="entry name" value="MreB_Mbl"/>
    <property type="match status" value="1"/>
</dbReference>
<dbReference type="NCBIfam" id="NF010539">
    <property type="entry name" value="PRK13927.1"/>
    <property type="match status" value="1"/>
</dbReference>
<evidence type="ECO:0000256" key="6">
    <source>
        <dbReference type="ARBA" id="ARBA00023458"/>
    </source>
</evidence>
<keyword evidence="2" id="KW-0963">Cytoplasm</keyword>